<dbReference type="GO" id="GO:0050660">
    <property type="term" value="F:flavin adenine dinucleotide binding"/>
    <property type="evidence" value="ECO:0007669"/>
    <property type="project" value="TreeGrafter"/>
</dbReference>
<dbReference type="Gene3D" id="3.40.50.1220">
    <property type="entry name" value="TPP-binding domain"/>
    <property type="match status" value="1"/>
</dbReference>
<feature type="domain" description="Thiamine pyrophosphate enzyme N-terminal TPP-binding" evidence="7">
    <location>
        <begin position="75"/>
        <end position="179"/>
    </location>
</feature>
<name>E0XUJ9_9BACT</name>
<dbReference type="PROSITE" id="PS51318">
    <property type="entry name" value="TAT"/>
    <property type="match status" value="1"/>
</dbReference>
<dbReference type="InterPro" id="IPR011766">
    <property type="entry name" value="TPP_enzyme_TPP-bd"/>
</dbReference>
<evidence type="ECO:0000313" key="8">
    <source>
        <dbReference type="EMBL" id="ADI18090.1"/>
    </source>
</evidence>
<dbReference type="InterPro" id="IPR029035">
    <property type="entry name" value="DHS-like_NAD/FAD-binding_dom"/>
</dbReference>
<dbReference type="InterPro" id="IPR029061">
    <property type="entry name" value="THDP-binding"/>
</dbReference>
<dbReference type="Pfam" id="PF02775">
    <property type="entry name" value="TPP_enzyme_C"/>
    <property type="match status" value="1"/>
</dbReference>
<reference evidence="8" key="1">
    <citation type="journal article" date="2011" name="Environ. Microbiol.">
        <title>Time-series analyses of Monterey Bay coastal microbial picoplankton using a 'genome proxy' microarray.</title>
        <authorList>
            <person name="Rich V.I."/>
            <person name="Pham V.D."/>
            <person name="Eppley J."/>
            <person name="Shi Y."/>
            <person name="DeLong E.F."/>
        </authorList>
    </citation>
    <scope>NUCLEOTIDE SEQUENCE</scope>
</reference>
<comment type="similarity">
    <text evidence="2 4">Belongs to the TPP enzyme family.</text>
</comment>
<dbReference type="Pfam" id="PF02776">
    <property type="entry name" value="TPP_enzyme_N"/>
    <property type="match status" value="1"/>
</dbReference>
<dbReference type="AlphaFoldDB" id="E0XUJ9"/>
<dbReference type="Pfam" id="PF00205">
    <property type="entry name" value="TPP_enzyme_M"/>
    <property type="match status" value="1"/>
</dbReference>
<dbReference type="InterPro" id="IPR006311">
    <property type="entry name" value="TAT_signal"/>
</dbReference>
<keyword evidence="3 4" id="KW-0786">Thiamine pyrophosphate</keyword>
<dbReference type="CDD" id="cd07035">
    <property type="entry name" value="TPP_PYR_POX_like"/>
    <property type="match status" value="1"/>
</dbReference>
<dbReference type="GO" id="GO:0003984">
    <property type="term" value="F:acetolactate synthase activity"/>
    <property type="evidence" value="ECO:0007669"/>
    <property type="project" value="TreeGrafter"/>
</dbReference>
<feature type="domain" description="Thiamine pyrophosphate enzyme central" evidence="5">
    <location>
        <begin position="267"/>
        <end position="392"/>
    </location>
</feature>
<dbReference type="PANTHER" id="PTHR18968:SF166">
    <property type="entry name" value="2-HYDROXYACYL-COA LYASE 2"/>
    <property type="match status" value="1"/>
</dbReference>
<dbReference type="EMBL" id="GU474881">
    <property type="protein sequence ID" value="ADI18090.1"/>
    <property type="molecule type" value="Genomic_DNA"/>
</dbReference>
<evidence type="ECO:0000256" key="2">
    <source>
        <dbReference type="ARBA" id="ARBA00007812"/>
    </source>
</evidence>
<evidence type="ECO:0000259" key="5">
    <source>
        <dbReference type="Pfam" id="PF00205"/>
    </source>
</evidence>
<dbReference type="InterPro" id="IPR012001">
    <property type="entry name" value="Thiamin_PyroP_enz_TPP-bd_dom"/>
</dbReference>
<dbReference type="GO" id="GO:0030976">
    <property type="term" value="F:thiamine pyrophosphate binding"/>
    <property type="evidence" value="ECO:0007669"/>
    <property type="project" value="InterPro"/>
</dbReference>
<protein>
    <submittedName>
        <fullName evidence="8">Thiamine pyrophosphate-requiring enzymes</fullName>
    </submittedName>
</protein>
<dbReference type="SUPFAM" id="SSF52518">
    <property type="entry name" value="Thiamin diphosphate-binding fold (THDP-binding)"/>
    <property type="match status" value="2"/>
</dbReference>
<dbReference type="GO" id="GO:0009099">
    <property type="term" value="P:L-valine biosynthetic process"/>
    <property type="evidence" value="ECO:0007669"/>
    <property type="project" value="TreeGrafter"/>
</dbReference>
<sequence length="651" mass="71355">MGTKKRMSKRTKRDTVKSRRNFMRQAVLGSAGATAAALGTARVANAAEEDVKPIAVPSEFEKAKQAALPTVDFPMSGAQVFARACKEEGVKGLFCCPGNYDVVHAIMDTGIPTYSGRHEGSLCHAADAFCRATGEVAAASGTEGPGFTDMIGAISAANSARSPMLVLASNKTIFAEDTEQGIQDQYQQPLTEGIKKYGKRLITPSRTWEYAGYAFRQLKGGVPKPVHIDFPAEIARARFDDATELEFFYDKTKYRTETKPHPDPKAIDQAVQMLRSAERPIIVSSNGVFYSKAWTALRRLAERAQIPVVESGAMKGQFPADHELSVDAAPMALMSADVVLLVGQYCMPTLGEFAFGPDTRYIRIDPEAEDIGRNLPIDLGIVSDERAALEALADAMPRQRHEAWVREIAQARQAFEAENEEYYQTGLTYTDAVHPAVIAKELADFVHNGEIPQDRTTILQGGYGIARYTRRYLRSFRPGQIVNGAYQYGAIGPDVGYTVGVAAAVRHGIGAQADFQGHPIIAVTGDAGFGYTAMELETLSKYRLPAVLIVYNNNAWGTWSGQANNTVGLPVHLFQENLRYDKLGEALGTHGEYVTKAAEMRPALERAYQVALDESRPSIINVQAKKEFWQRDQYPPGFLGKVEPGVMSYYH</sequence>
<feature type="domain" description="Thiamine pyrophosphate enzyme TPP-binding" evidence="6">
    <location>
        <begin position="468"/>
        <end position="622"/>
    </location>
</feature>
<comment type="cofactor">
    <cofactor evidence="1">
        <name>thiamine diphosphate</name>
        <dbReference type="ChEBI" id="CHEBI:58937"/>
    </cofactor>
</comment>
<evidence type="ECO:0000256" key="1">
    <source>
        <dbReference type="ARBA" id="ARBA00001964"/>
    </source>
</evidence>
<dbReference type="Gene3D" id="3.40.50.970">
    <property type="match status" value="2"/>
</dbReference>
<dbReference type="GO" id="GO:0009097">
    <property type="term" value="P:isoleucine biosynthetic process"/>
    <property type="evidence" value="ECO:0007669"/>
    <property type="project" value="TreeGrafter"/>
</dbReference>
<accession>E0XUJ9</accession>
<organism evidence="8">
    <name type="scientific">uncultured Acidobacteriales bacterium HF0200_23L05</name>
    <dbReference type="NCBI Taxonomy" id="710732"/>
    <lineage>
        <taxon>Bacteria</taxon>
        <taxon>Pseudomonadati</taxon>
        <taxon>Acidobacteriota</taxon>
        <taxon>Terriglobia</taxon>
        <taxon>Terriglobales</taxon>
        <taxon>environmental samples</taxon>
    </lineage>
</organism>
<dbReference type="GO" id="GO:0000287">
    <property type="term" value="F:magnesium ion binding"/>
    <property type="evidence" value="ECO:0007669"/>
    <property type="project" value="InterPro"/>
</dbReference>
<dbReference type="PANTHER" id="PTHR18968">
    <property type="entry name" value="THIAMINE PYROPHOSPHATE ENZYMES"/>
    <property type="match status" value="1"/>
</dbReference>
<dbReference type="GO" id="GO:0005948">
    <property type="term" value="C:acetolactate synthase complex"/>
    <property type="evidence" value="ECO:0007669"/>
    <property type="project" value="TreeGrafter"/>
</dbReference>
<dbReference type="SUPFAM" id="SSF52467">
    <property type="entry name" value="DHS-like NAD/FAD-binding domain"/>
    <property type="match status" value="1"/>
</dbReference>
<proteinExistence type="inferred from homology"/>
<dbReference type="InterPro" id="IPR012000">
    <property type="entry name" value="Thiamin_PyroP_enz_cen_dom"/>
</dbReference>
<evidence type="ECO:0000256" key="3">
    <source>
        <dbReference type="ARBA" id="ARBA00023052"/>
    </source>
</evidence>
<evidence type="ECO:0000259" key="7">
    <source>
        <dbReference type="Pfam" id="PF02776"/>
    </source>
</evidence>
<evidence type="ECO:0000256" key="4">
    <source>
        <dbReference type="RuleBase" id="RU362132"/>
    </source>
</evidence>
<dbReference type="InterPro" id="IPR045229">
    <property type="entry name" value="TPP_enz"/>
</dbReference>
<evidence type="ECO:0000259" key="6">
    <source>
        <dbReference type="Pfam" id="PF02775"/>
    </source>
</evidence>